<dbReference type="InterPro" id="IPR016164">
    <property type="entry name" value="FAD-linked_Oxase-like_C"/>
</dbReference>
<dbReference type="InterPro" id="IPR036318">
    <property type="entry name" value="FAD-bd_PCMH-like_sf"/>
</dbReference>
<dbReference type="EC" id="1.1.2.4" evidence="7"/>
<sequence length="543" mass="61529">MIAEELKKIAGEIANDAETLEKYSRDASLFEIKPEVVVFPKDAEDVKKLVAFVGKNKKKNKNLSLTPRAGGSDMTGGPLTESIVVDFKHFDRIKAIGDDYAVAEPGVFYRDFERETLKKNLILPTYPASREMCALGGMVANNAAGEKTLKYGKTIDYVEEIKTVLADGKEYLIKPLNQKELAKKIKGKGFENKVYREIFRLIKRNYEIIRKAKPSVSKNSAGLNLWDVWDGKTFDLVKLFVGSQGTLGLITEAKLRLVPAGKYSGLLVIFMKDMAALPEVINKTLKLKPASFESFDDHTFGLALKFFTGFLKVMGVNIVSLGLQFLPEFFHVLINGMPKMVLLAEFEEESQEEVNRKIRELKRALKPFELSTKSAPTAESSKKYWVMRRESFNLLRHKVKGLKTAPFIDDVIVRPEHLPEFLPKLYEILDRYKFLYTVAGHVGDGNFHIIPLMDFNDQKQVDLIPKAADEVYDLVLRYGGSITAEHNDGLIRGAYLKKMYGSKIFALFRKVKKIFDPQDIFNPGKKSEAANLKTLLYKNLRKQ</sequence>
<dbReference type="InterPro" id="IPR016169">
    <property type="entry name" value="FAD-bd_PCMH_sub2"/>
</dbReference>
<evidence type="ECO:0000259" key="8">
    <source>
        <dbReference type="PROSITE" id="PS51387"/>
    </source>
</evidence>
<dbReference type="GO" id="GO:1903457">
    <property type="term" value="P:lactate catabolic process"/>
    <property type="evidence" value="ECO:0007669"/>
    <property type="project" value="TreeGrafter"/>
</dbReference>
<evidence type="ECO:0000256" key="1">
    <source>
        <dbReference type="ARBA" id="ARBA00001974"/>
    </source>
</evidence>
<dbReference type="InterPro" id="IPR016171">
    <property type="entry name" value="Vanillyl_alc_oxidase_C-sub2"/>
</dbReference>
<reference evidence="9 10" key="1">
    <citation type="journal article" date="2015" name="Nature">
        <title>rRNA introns, odd ribosomes, and small enigmatic genomes across a large radiation of phyla.</title>
        <authorList>
            <person name="Brown C.T."/>
            <person name="Hug L.A."/>
            <person name="Thomas B.C."/>
            <person name="Sharon I."/>
            <person name="Castelle C.J."/>
            <person name="Singh A."/>
            <person name="Wilkins M.J."/>
            <person name="Williams K.H."/>
            <person name="Banfield J.F."/>
        </authorList>
    </citation>
    <scope>NUCLEOTIDE SEQUENCE [LARGE SCALE GENOMIC DNA]</scope>
</reference>
<dbReference type="GO" id="GO:0071949">
    <property type="term" value="F:FAD binding"/>
    <property type="evidence" value="ECO:0007669"/>
    <property type="project" value="InterPro"/>
</dbReference>
<dbReference type="InterPro" id="IPR006094">
    <property type="entry name" value="Oxid_FAD_bind_N"/>
</dbReference>
<keyword evidence="3" id="KW-0285">Flavoprotein</keyword>
<dbReference type="PANTHER" id="PTHR11748">
    <property type="entry name" value="D-LACTATE DEHYDROGENASE"/>
    <property type="match status" value="1"/>
</dbReference>
<keyword evidence="4" id="KW-0274">FAD</keyword>
<name>A0A0G1YIQ6_9BACT</name>
<comment type="similarity">
    <text evidence="2">Belongs to the FAD-binding oxidoreductase/transferase type 4 family.</text>
</comment>
<dbReference type="Gene3D" id="3.30.70.2740">
    <property type="match status" value="1"/>
</dbReference>
<dbReference type="Gene3D" id="1.10.45.10">
    <property type="entry name" value="Vanillyl-alcohol Oxidase, Chain A, domain 4"/>
    <property type="match status" value="1"/>
</dbReference>
<dbReference type="InterPro" id="IPR016166">
    <property type="entry name" value="FAD-bd_PCMH"/>
</dbReference>
<comment type="caution">
    <text evidence="9">The sequence shown here is derived from an EMBL/GenBank/DDBJ whole genome shotgun (WGS) entry which is preliminary data.</text>
</comment>
<dbReference type="SUPFAM" id="SSF55103">
    <property type="entry name" value="FAD-linked oxidases, C-terminal domain"/>
    <property type="match status" value="1"/>
</dbReference>
<dbReference type="PANTHER" id="PTHR11748:SF111">
    <property type="entry name" value="D-LACTATE DEHYDROGENASE, MITOCHONDRIAL-RELATED"/>
    <property type="match status" value="1"/>
</dbReference>
<dbReference type="AlphaFoldDB" id="A0A0G1YIQ6"/>
<evidence type="ECO:0000256" key="6">
    <source>
        <dbReference type="ARBA" id="ARBA00023002"/>
    </source>
</evidence>
<dbReference type="FunFam" id="3.30.70.2740:FF:000001">
    <property type="entry name" value="D-lactate dehydrogenase mitochondrial"/>
    <property type="match status" value="1"/>
</dbReference>
<keyword evidence="5" id="KW-0809">Transit peptide</keyword>
<dbReference type="Pfam" id="PF02913">
    <property type="entry name" value="FAD-oxidase_C"/>
    <property type="match status" value="1"/>
</dbReference>
<dbReference type="Gene3D" id="3.30.465.10">
    <property type="match status" value="2"/>
</dbReference>
<dbReference type="GO" id="GO:0004458">
    <property type="term" value="F:D-lactate dehydrogenase (cytochrome) activity"/>
    <property type="evidence" value="ECO:0007669"/>
    <property type="project" value="UniProtKB-EC"/>
</dbReference>
<proteinExistence type="inferred from homology"/>
<gene>
    <name evidence="9" type="ORF">UY55_C0003G0099</name>
</gene>
<dbReference type="InterPro" id="IPR004113">
    <property type="entry name" value="FAD-bd_oxidored_4_C"/>
</dbReference>
<protein>
    <recommendedName>
        <fullName evidence="7">D-lactate dehydrogenase (cytochrome)</fullName>
        <ecNumber evidence="7">1.1.2.4</ecNumber>
    </recommendedName>
</protein>
<evidence type="ECO:0000256" key="3">
    <source>
        <dbReference type="ARBA" id="ARBA00022630"/>
    </source>
</evidence>
<dbReference type="GO" id="GO:0008720">
    <property type="term" value="F:D-lactate dehydrogenase (NAD+) activity"/>
    <property type="evidence" value="ECO:0007669"/>
    <property type="project" value="TreeGrafter"/>
</dbReference>
<evidence type="ECO:0000256" key="5">
    <source>
        <dbReference type="ARBA" id="ARBA00022946"/>
    </source>
</evidence>
<keyword evidence="6" id="KW-0560">Oxidoreductase</keyword>
<evidence type="ECO:0000313" key="9">
    <source>
        <dbReference type="EMBL" id="KKW14882.1"/>
    </source>
</evidence>
<organism evidence="9 10">
    <name type="scientific">Candidatus Jorgensenbacteria bacterium GW2011_GWB1_50_10</name>
    <dbReference type="NCBI Taxonomy" id="1618665"/>
    <lineage>
        <taxon>Bacteria</taxon>
        <taxon>Candidatus Joergenseniibacteriota</taxon>
    </lineage>
</organism>
<feature type="domain" description="FAD-binding PCMH-type" evidence="8">
    <location>
        <begin position="30"/>
        <end position="260"/>
    </location>
</feature>
<evidence type="ECO:0000256" key="2">
    <source>
        <dbReference type="ARBA" id="ARBA00008000"/>
    </source>
</evidence>
<dbReference type="SUPFAM" id="SSF56176">
    <property type="entry name" value="FAD-binding/transporter-associated domain-like"/>
    <property type="match status" value="1"/>
</dbReference>
<dbReference type="EMBL" id="LCQK01000003">
    <property type="protein sequence ID" value="KKW14882.1"/>
    <property type="molecule type" value="Genomic_DNA"/>
</dbReference>
<dbReference type="Proteomes" id="UP000034224">
    <property type="component" value="Unassembled WGS sequence"/>
</dbReference>
<dbReference type="STRING" id="1618665.UY55_C0003G0099"/>
<accession>A0A0G1YIQ6</accession>
<evidence type="ECO:0000256" key="4">
    <source>
        <dbReference type="ARBA" id="ARBA00022827"/>
    </source>
</evidence>
<evidence type="ECO:0000256" key="7">
    <source>
        <dbReference type="ARBA" id="ARBA00038897"/>
    </source>
</evidence>
<dbReference type="Pfam" id="PF01565">
    <property type="entry name" value="FAD_binding_4"/>
    <property type="match status" value="1"/>
</dbReference>
<evidence type="ECO:0000313" key="10">
    <source>
        <dbReference type="Proteomes" id="UP000034224"/>
    </source>
</evidence>
<dbReference type="PROSITE" id="PS51387">
    <property type="entry name" value="FAD_PCMH"/>
    <property type="match status" value="1"/>
</dbReference>
<comment type="cofactor">
    <cofactor evidence="1">
        <name>FAD</name>
        <dbReference type="ChEBI" id="CHEBI:57692"/>
    </cofactor>
</comment>